<evidence type="ECO:0000256" key="1">
    <source>
        <dbReference type="SAM" id="MobiDB-lite"/>
    </source>
</evidence>
<feature type="compositionally biased region" description="Basic and acidic residues" evidence="1">
    <location>
        <begin position="107"/>
        <end position="124"/>
    </location>
</feature>
<proteinExistence type="predicted"/>
<accession>A0A7I7LBC1</accession>
<name>A0A7I7LBC1_9MYCO</name>
<feature type="region of interest" description="Disordered" evidence="1">
    <location>
        <begin position="33"/>
        <end position="63"/>
    </location>
</feature>
<organism evidence="2 3">
    <name type="scientific">Mycobacterium shottsii</name>
    <dbReference type="NCBI Taxonomy" id="133549"/>
    <lineage>
        <taxon>Bacteria</taxon>
        <taxon>Bacillati</taxon>
        <taxon>Actinomycetota</taxon>
        <taxon>Actinomycetes</taxon>
        <taxon>Mycobacteriales</taxon>
        <taxon>Mycobacteriaceae</taxon>
        <taxon>Mycobacterium</taxon>
        <taxon>Mycobacterium ulcerans group</taxon>
    </lineage>
</organism>
<keyword evidence="3" id="KW-1185">Reference proteome</keyword>
<dbReference type="KEGG" id="msho:MSHO_22820"/>
<feature type="region of interest" description="Disordered" evidence="1">
    <location>
        <begin position="87"/>
        <end position="130"/>
    </location>
</feature>
<reference evidence="2 3" key="1">
    <citation type="journal article" date="2019" name="Emerg. Microbes Infect.">
        <title>Comprehensive subspecies identification of 175 nontuberculous mycobacteria species based on 7547 genomic profiles.</title>
        <authorList>
            <person name="Matsumoto Y."/>
            <person name="Kinjo T."/>
            <person name="Motooka D."/>
            <person name="Nabeya D."/>
            <person name="Jung N."/>
            <person name="Uechi K."/>
            <person name="Horii T."/>
            <person name="Iida T."/>
            <person name="Fujita J."/>
            <person name="Nakamura S."/>
        </authorList>
    </citation>
    <scope>NUCLEOTIDE SEQUENCE [LARGE SCALE GENOMIC DNA]</scope>
    <source>
        <strain evidence="2 3">JCM 12657</strain>
    </source>
</reference>
<gene>
    <name evidence="2" type="ORF">MSHO_22820</name>
</gene>
<sequence length="130" mass="14077">MLDERDATSFKVWVFNDDKPVGSRIAQRPQERMALAHEQPSTGPEQACDNIGPAADARNPAQCPEAGVDEIETLNTECLHRVIDVGPYETDIGSGAHRQVPGGLQRGGEKSKPTVDRGPSRDNETVSVPM</sequence>
<protein>
    <submittedName>
        <fullName evidence="2">Uncharacterized protein</fullName>
    </submittedName>
</protein>
<dbReference type="EMBL" id="AP022572">
    <property type="protein sequence ID" value="BBX56937.1"/>
    <property type="molecule type" value="Genomic_DNA"/>
</dbReference>
<evidence type="ECO:0000313" key="2">
    <source>
        <dbReference type="EMBL" id="BBX56937.1"/>
    </source>
</evidence>
<dbReference type="AlphaFoldDB" id="A0A7I7LBC1"/>
<dbReference type="Proteomes" id="UP000467164">
    <property type="component" value="Chromosome"/>
</dbReference>
<evidence type="ECO:0000313" key="3">
    <source>
        <dbReference type="Proteomes" id="UP000467164"/>
    </source>
</evidence>